<dbReference type="NCBIfam" id="TIGR00254">
    <property type="entry name" value="GGDEF"/>
    <property type="match status" value="1"/>
</dbReference>
<feature type="domain" description="PAS" evidence="2">
    <location>
        <begin position="322"/>
        <end position="379"/>
    </location>
</feature>
<dbReference type="SMART" id="SM00091">
    <property type="entry name" value="PAS"/>
    <property type="match status" value="1"/>
</dbReference>
<dbReference type="Proteomes" id="UP000295129">
    <property type="component" value="Unassembled WGS sequence"/>
</dbReference>
<dbReference type="AlphaFoldDB" id="A0A4R6DWI7"/>
<dbReference type="PROSITE" id="PS50887">
    <property type="entry name" value="GGDEF"/>
    <property type="match status" value="1"/>
</dbReference>
<keyword evidence="1" id="KW-0732">Signal</keyword>
<dbReference type="NCBIfam" id="TIGR00229">
    <property type="entry name" value="sensory_box"/>
    <property type="match status" value="1"/>
</dbReference>
<dbReference type="SMART" id="SM00062">
    <property type="entry name" value="PBPb"/>
    <property type="match status" value="1"/>
</dbReference>
<dbReference type="InterPro" id="IPR001638">
    <property type="entry name" value="Solute-binding_3/MltF_N"/>
</dbReference>
<dbReference type="Gene3D" id="3.30.70.270">
    <property type="match status" value="1"/>
</dbReference>
<evidence type="ECO:0000313" key="4">
    <source>
        <dbReference type="EMBL" id="TDN49645.1"/>
    </source>
</evidence>
<feature type="signal peptide" evidence="1">
    <location>
        <begin position="1"/>
        <end position="37"/>
    </location>
</feature>
<dbReference type="RefSeq" id="WP_133592463.1">
    <property type="nucleotide sequence ID" value="NZ_SNVV01000011.1"/>
</dbReference>
<name>A0A4R6DWI7_9RHOO</name>
<dbReference type="SUPFAM" id="SSF55073">
    <property type="entry name" value="Nucleotide cyclase"/>
    <property type="match status" value="1"/>
</dbReference>
<dbReference type="InterPro" id="IPR000160">
    <property type="entry name" value="GGDEF_dom"/>
</dbReference>
<feature type="domain" description="GGDEF" evidence="3">
    <location>
        <begin position="476"/>
        <end position="610"/>
    </location>
</feature>
<dbReference type="InterPro" id="IPR052163">
    <property type="entry name" value="DGC-Regulatory_Protein"/>
</dbReference>
<proteinExistence type="predicted"/>
<dbReference type="SMART" id="SM00267">
    <property type="entry name" value="GGDEF"/>
    <property type="match status" value="1"/>
</dbReference>
<evidence type="ECO:0000259" key="3">
    <source>
        <dbReference type="PROSITE" id="PS50887"/>
    </source>
</evidence>
<dbReference type="InterPro" id="IPR029787">
    <property type="entry name" value="Nucleotide_cyclase"/>
</dbReference>
<dbReference type="PANTHER" id="PTHR46663">
    <property type="entry name" value="DIGUANYLATE CYCLASE DGCT-RELATED"/>
    <property type="match status" value="1"/>
</dbReference>
<dbReference type="EMBL" id="SNVV01000011">
    <property type="protein sequence ID" value="TDN49645.1"/>
    <property type="molecule type" value="Genomic_DNA"/>
</dbReference>
<dbReference type="SUPFAM" id="SSF53850">
    <property type="entry name" value="Periplasmic binding protein-like II"/>
    <property type="match status" value="1"/>
</dbReference>
<accession>A0A4R6DWI7</accession>
<dbReference type="FunFam" id="3.30.70.270:FF:000001">
    <property type="entry name" value="Diguanylate cyclase domain protein"/>
    <property type="match status" value="1"/>
</dbReference>
<dbReference type="PROSITE" id="PS50112">
    <property type="entry name" value="PAS"/>
    <property type="match status" value="1"/>
</dbReference>
<evidence type="ECO:0000313" key="5">
    <source>
        <dbReference type="Proteomes" id="UP000295129"/>
    </source>
</evidence>
<dbReference type="Gene3D" id="3.40.190.10">
    <property type="entry name" value="Periplasmic binding protein-like II"/>
    <property type="match status" value="2"/>
</dbReference>
<sequence>MTRYESIIFPAPAAARGPGRRAALACLLALLVQLALAQAPAGAAAADEAGRLNAAERAWLAAHAVIRYGAHPASAPYSYLTPQGHRGADAELMALLGQRLDVRFEFHPYTDWDETLRAAEHGDIDVVSPMIPTGERRAYLLFTQPVYRLKFGVFMRNSKPYIEDLDDLSGERVGVQRSSLLRQELEKAQPLLTLTQVETLEQGLERVAANELDALIGPISQVSHFVRVRNFDDIDLRLELPEQMSRAIGVRKDWSELVAILDKTLPTVAAERRRALERNWLGDRPRGFTAAQISSVAVPSLAVMAAALAVLMIGVNKRLRDSEARASLLFRNHSAVMLQVDASSRRVVDANPAAVRYYGYPRSQLIGMPLVQLNTLPEEDLARLVKATADDQARRFIVTHKLANGSLRDVEVFTSPAVVGGRTILLSIIHDITEQLNAEAQLQRMASYDPLTELPNRRLFMNRLREELARRGREQGQFALLFVDLDGFKAVNDRHGHDAGDRLLRELSGRLRNCVRESDTVARLGGDEFTLLLPDAETAADAAAVALKVIEAASREVVLDGGLTAQVSASVGIALYPAHGREADLLLSNADSAMYRAKAEGRNRYAFATANAPGPAADTI</sequence>
<protein>
    <submittedName>
        <fullName evidence="4">PAS domain S-box-containing protein/diguanylate cyclase (GGDEF)-like protein</fullName>
    </submittedName>
</protein>
<dbReference type="InterPro" id="IPR043128">
    <property type="entry name" value="Rev_trsase/Diguanyl_cyclase"/>
</dbReference>
<dbReference type="PANTHER" id="PTHR46663:SF3">
    <property type="entry name" value="SLL0267 PROTEIN"/>
    <property type="match status" value="1"/>
</dbReference>
<dbReference type="OrthoDB" id="9813903at2"/>
<dbReference type="SUPFAM" id="SSF55785">
    <property type="entry name" value="PYP-like sensor domain (PAS domain)"/>
    <property type="match status" value="1"/>
</dbReference>
<evidence type="ECO:0000256" key="1">
    <source>
        <dbReference type="SAM" id="SignalP"/>
    </source>
</evidence>
<evidence type="ECO:0000259" key="2">
    <source>
        <dbReference type="PROSITE" id="PS50112"/>
    </source>
</evidence>
<dbReference type="CDD" id="cd00130">
    <property type="entry name" value="PAS"/>
    <property type="match status" value="1"/>
</dbReference>
<reference evidence="4 5" key="1">
    <citation type="submission" date="2019-03" db="EMBL/GenBank/DDBJ databases">
        <title>Genomic Encyclopedia of Type Strains, Phase IV (KMG-IV): sequencing the most valuable type-strain genomes for metagenomic binning, comparative biology and taxonomic classification.</title>
        <authorList>
            <person name="Goeker M."/>
        </authorList>
    </citation>
    <scope>NUCLEOTIDE SEQUENCE [LARGE SCALE GENOMIC DNA]</scope>
    <source>
        <strain evidence="4 5">DSM 12121</strain>
    </source>
</reference>
<dbReference type="InterPro" id="IPR035965">
    <property type="entry name" value="PAS-like_dom_sf"/>
</dbReference>
<dbReference type="CDD" id="cd01949">
    <property type="entry name" value="GGDEF"/>
    <property type="match status" value="1"/>
</dbReference>
<feature type="chain" id="PRO_5020765990" evidence="1">
    <location>
        <begin position="38"/>
        <end position="620"/>
    </location>
</feature>
<dbReference type="CDD" id="cd01007">
    <property type="entry name" value="PBP2_BvgS_HisK_like"/>
    <property type="match status" value="1"/>
</dbReference>
<dbReference type="Pfam" id="PF13426">
    <property type="entry name" value="PAS_9"/>
    <property type="match status" value="1"/>
</dbReference>
<dbReference type="GO" id="GO:0003824">
    <property type="term" value="F:catalytic activity"/>
    <property type="evidence" value="ECO:0007669"/>
    <property type="project" value="UniProtKB-ARBA"/>
</dbReference>
<dbReference type="Pfam" id="PF00990">
    <property type="entry name" value="GGDEF"/>
    <property type="match status" value="1"/>
</dbReference>
<gene>
    <name evidence="4" type="ORF">C7389_111124</name>
</gene>
<organism evidence="4 5">
    <name type="scientific">Azoarcus indigens</name>
    <dbReference type="NCBI Taxonomy" id="29545"/>
    <lineage>
        <taxon>Bacteria</taxon>
        <taxon>Pseudomonadati</taxon>
        <taxon>Pseudomonadota</taxon>
        <taxon>Betaproteobacteria</taxon>
        <taxon>Rhodocyclales</taxon>
        <taxon>Zoogloeaceae</taxon>
        <taxon>Azoarcus</taxon>
    </lineage>
</organism>
<dbReference type="InterPro" id="IPR000014">
    <property type="entry name" value="PAS"/>
</dbReference>
<dbReference type="Gene3D" id="3.30.450.20">
    <property type="entry name" value="PAS domain"/>
    <property type="match status" value="1"/>
</dbReference>
<comment type="caution">
    <text evidence="4">The sequence shown here is derived from an EMBL/GenBank/DDBJ whole genome shotgun (WGS) entry which is preliminary data.</text>
</comment>
<keyword evidence="5" id="KW-1185">Reference proteome</keyword>
<dbReference type="Pfam" id="PF00497">
    <property type="entry name" value="SBP_bac_3"/>
    <property type="match status" value="1"/>
</dbReference>